<dbReference type="EMBL" id="CP054257">
    <property type="protein sequence ID" value="QTQ11558.1"/>
    <property type="molecule type" value="Genomic_DNA"/>
</dbReference>
<keyword evidence="4 6" id="KW-1133">Transmembrane helix</keyword>
<accession>A0A975EZA4</accession>
<dbReference type="GO" id="GO:0036376">
    <property type="term" value="P:sodium ion export across plasma membrane"/>
    <property type="evidence" value="ECO:0007669"/>
    <property type="project" value="InterPro"/>
</dbReference>
<evidence type="ECO:0000256" key="1">
    <source>
        <dbReference type="ARBA" id="ARBA00004236"/>
    </source>
</evidence>
<dbReference type="EMBL" id="CP054142">
    <property type="protein sequence ID" value="QTQ14262.1"/>
    <property type="molecule type" value="Genomic_DNA"/>
</dbReference>
<keyword evidence="3 6" id="KW-0812">Transmembrane</keyword>
<dbReference type="Proteomes" id="UP000671995">
    <property type="component" value="Chromosome"/>
</dbReference>
<reference evidence="7" key="1">
    <citation type="submission" date="2020-05" db="EMBL/GenBank/DDBJ databases">
        <authorList>
            <person name="Zeng H."/>
            <person name="Chan Y.K."/>
            <person name="Watt R.M."/>
        </authorList>
    </citation>
    <scope>NUCLEOTIDE SEQUENCE</scope>
    <source>
        <strain evidence="8">ATCC 700770</strain>
        <strain evidence="7">ATCC 700773</strain>
    </source>
</reference>
<keyword evidence="9" id="KW-1185">Reference proteome</keyword>
<dbReference type="KEGG" id="tpav:HRQ91_07255"/>
<evidence type="ECO:0000256" key="5">
    <source>
        <dbReference type="ARBA" id="ARBA00023136"/>
    </source>
</evidence>
<dbReference type="GO" id="GO:0015081">
    <property type="term" value="F:sodium ion transmembrane transporter activity"/>
    <property type="evidence" value="ECO:0007669"/>
    <property type="project" value="InterPro"/>
</dbReference>
<evidence type="ECO:0000256" key="3">
    <source>
        <dbReference type="ARBA" id="ARBA00022692"/>
    </source>
</evidence>
<evidence type="ECO:0000256" key="6">
    <source>
        <dbReference type="SAM" id="Phobius"/>
    </source>
</evidence>
<keyword evidence="5 6" id="KW-0472">Membrane</keyword>
<evidence type="ECO:0000313" key="9">
    <source>
        <dbReference type="Proteomes" id="UP000671908"/>
    </source>
</evidence>
<organism evidence="7 10">
    <name type="scientific">Treponema parvum</name>
    <dbReference type="NCBI Taxonomy" id="138851"/>
    <lineage>
        <taxon>Bacteria</taxon>
        <taxon>Pseudomonadati</taxon>
        <taxon>Spirochaetota</taxon>
        <taxon>Spirochaetia</taxon>
        <taxon>Spirochaetales</taxon>
        <taxon>Treponemataceae</taxon>
        <taxon>Treponema</taxon>
    </lineage>
</organism>
<comment type="subcellular location">
    <subcellularLocation>
        <location evidence="1">Cell membrane</location>
    </subcellularLocation>
</comment>
<dbReference type="AlphaFoldDB" id="A0A975EZA4"/>
<dbReference type="RefSeq" id="WP_210118353.1">
    <property type="nucleotide sequence ID" value="NZ_CP054142.1"/>
</dbReference>
<name>A0A975EZA4_9SPIR</name>
<protein>
    <submittedName>
        <fullName evidence="7">OadG family protein</fullName>
    </submittedName>
</protein>
<evidence type="ECO:0000256" key="2">
    <source>
        <dbReference type="ARBA" id="ARBA00022475"/>
    </source>
</evidence>
<dbReference type="GO" id="GO:0005886">
    <property type="term" value="C:plasma membrane"/>
    <property type="evidence" value="ECO:0007669"/>
    <property type="project" value="UniProtKB-SubCell"/>
</dbReference>
<dbReference type="Pfam" id="PF04277">
    <property type="entry name" value="OAD_gamma"/>
    <property type="match status" value="1"/>
</dbReference>
<evidence type="ECO:0000313" key="7">
    <source>
        <dbReference type="EMBL" id="QTQ11558.1"/>
    </source>
</evidence>
<proteinExistence type="predicted"/>
<reference evidence="7 9" key="2">
    <citation type="journal article" date="2021" name="Microbiol. Resour. Announc.">
        <title>Complete Genome Sequences of Three Human Oral Treponema parvum Isolates.</title>
        <authorList>
            <person name="Zeng H."/>
            <person name="Watt R.M."/>
        </authorList>
    </citation>
    <scope>NUCLEOTIDE SEQUENCE</scope>
    <source>
        <strain evidence="8 9">ATCC 700770</strain>
        <strain evidence="7">ATCC 700773</strain>
    </source>
</reference>
<gene>
    <name evidence="7" type="ORF">HRI96_04670</name>
    <name evidence="8" type="ORF">HRQ91_07255</name>
</gene>
<dbReference type="InterPro" id="IPR005899">
    <property type="entry name" value="Na_pump_deCOase"/>
</dbReference>
<feature type="transmembrane region" description="Helical" evidence="6">
    <location>
        <begin position="12"/>
        <end position="35"/>
    </location>
</feature>
<evidence type="ECO:0000313" key="10">
    <source>
        <dbReference type="Proteomes" id="UP000671995"/>
    </source>
</evidence>
<dbReference type="NCBIfam" id="TIGR01195">
    <property type="entry name" value="oadG_fam"/>
    <property type="match status" value="1"/>
</dbReference>
<sequence length="79" mass="8415">MTITEMLGQSLILTVLGMGAVFVFLIIMIQAMILVNKIIRAFKLDVEKQDTAVQTQAAPAAASDNSIIAAIAAALRAKR</sequence>
<keyword evidence="2" id="KW-1003">Cell membrane</keyword>
<evidence type="ECO:0000256" key="4">
    <source>
        <dbReference type="ARBA" id="ARBA00022989"/>
    </source>
</evidence>
<evidence type="ECO:0000313" key="8">
    <source>
        <dbReference type="EMBL" id="QTQ14262.1"/>
    </source>
</evidence>
<dbReference type="Proteomes" id="UP000671908">
    <property type="component" value="Chromosome"/>
</dbReference>